<evidence type="ECO:0008006" key="5">
    <source>
        <dbReference type="Google" id="ProtNLM"/>
    </source>
</evidence>
<evidence type="ECO:0000313" key="4">
    <source>
        <dbReference type="Proteomes" id="UP000011083"/>
    </source>
</evidence>
<dbReference type="RefSeq" id="XP_004367565.1">
    <property type="nucleotide sequence ID" value="XM_004367508.1"/>
</dbReference>
<dbReference type="AlphaFoldDB" id="L8H9V6"/>
<dbReference type="SUPFAM" id="SSF50965">
    <property type="entry name" value="Galactose oxidase, central domain"/>
    <property type="match status" value="1"/>
</dbReference>
<evidence type="ECO:0000256" key="2">
    <source>
        <dbReference type="ARBA" id="ARBA00022737"/>
    </source>
</evidence>
<protein>
    <recommendedName>
        <fullName evidence="5">Kelch repeat-containing protein</fullName>
    </recommendedName>
</protein>
<dbReference type="EMBL" id="KB007885">
    <property type="protein sequence ID" value="ELR22309.1"/>
    <property type="molecule type" value="Genomic_DNA"/>
</dbReference>
<dbReference type="InterPro" id="IPR011043">
    <property type="entry name" value="Gal_Oxase/kelch_b-propeller"/>
</dbReference>
<keyword evidence="1" id="KW-0880">Kelch repeat</keyword>
<dbReference type="InterPro" id="IPR015915">
    <property type="entry name" value="Kelch-typ_b-propeller"/>
</dbReference>
<name>L8H9V6_ACACF</name>
<dbReference type="STRING" id="1257118.L8H9V6"/>
<proteinExistence type="predicted"/>
<dbReference type="KEGG" id="acan:ACA1_252540"/>
<dbReference type="Gene3D" id="2.120.10.80">
    <property type="entry name" value="Kelch-type beta propeller"/>
    <property type="match status" value="1"/>
</dbReference>
<organism evidence="3 4">
    <name type="scientific">Acanthamoeba castellanii (strain ATCC 30010 / Neff)</name>
    <dbReference type="NCBI Taxonomy" id="1257118"/>
    <lineage>
        <taxon>Eukaryota</taxon>
        <taxon>Amoebozoa</taxon>
        <taxon>Discosea</taxon>
        <taxon>Longamoebia</taxon>
        <taxon>Centramoebida</taxon>
        <taxon>Acanthamoebidae</taxon>
        <taxon>Acanthamoeba</taxon>
    </lineage>
</organism>
<dbReference type="Proteomes" id="UP000011083">
    <property type="component" value="Unassembled WGS sequence"/>
</dbReference>
<keyword evidence="2" id="KW-0677">Repeat</keyword>
<evidence type="ECO:0000313" key="3">
    <source>
        <dbReference type="EMBL" id="ELR22309.1"/>
    </source>
</evidence>
<sequence>MRSSTSRAARLTALPSIGTSSASSSAPSATALFLHHQRRTYAAKANARKCGEFKKDMFGHHTIKVDDGHLLVLPSTRTLNPFARPSVYKVDTTKDEWHWEEKSVSAPFPQTGPRGHLFGQQLIVAGTLTTLGPLKRKGMVTLDMKDFTTSRVTMLDPASQKATKTVNMTNFVSEATHNPDKVWFFGENYLNAKNENASCEVMVWNKGNNTLYSATANTLPIVGDGPKEKKELAVAAVGKDKIYVISPDINSTKLETYVLDTERLEWSLVKTKGDKPVNPRAGFSITASGDKLVFLGYDMSLSDKLMEVYVLDTDTSTWEKVEYAVIGGKGYGYFSTSVKDFFKLQLDF</sequence>
<dbReference type="PANTHER" id="PTHR46093">
    <property type="entry name" value="ACYL-COA-BINDING DOMAIN-CONTAINING PROTEIN 5"/>
    <property type="match status" value="1"/>
</dbReference>
<gene>
    <name evidence="3" type="ORF">ACA1_252540</name>
</gene>
<evidence type="ECO:0000256" key="1">
    <source>
        <dbReference type="ARBA" id="ARBA00022441"/>
    </source>
</evidence>
<dbReference type="VEuPathDB" id="AmoebaDB:ACA1_252540"/>
<dbReference type="PANTHER" id="PTHR46093:SF3">
    <property type="entry name" value="ACYL-COA-BINDING DOMAIN-CONTAINING PROTEIN 4"/>
    <property type="match status" value="1"/>
</dbReference>
<dbReference type="GeneID" id="14923241"/>
<keyword evidence="4" id="KW-1185">Reference proteome</keyword>
<accession>L8H9V6</accession>
<reference evidence="3 4" key="1">
    <citation type="journal article" date="2013" name="Genome Biol.">
        <title>Genome of Acanthamoeba castellanii highlights extensive lateral gene transfer and early evolution of tyrosine kinase signaling.</title>
        <authorList>
            <person name="Clarke M."/>
            <person name="Lohan A.J."/>
            <person name="Liu B."/>
            <person name="Lagkouvardos I."/>
            <person name="Roy S."/>
            <person name="Zafar N."/>
            <person name="Bertelli C."/>
            <person name="Schilde C."/>
            <person name="Kianianmomeni A."/>
            <person name="Burglin T.R."/>
            <person name="Frech C."/>
            <person name="Turcotte B."/>
            <person name="Kopec K.O."/>
            <person name="Synnott J.M."/>
            <person name="Choo C."/>
            <person name="Paponov I."/>
            <person name="Finkler A."/>
            <person name="Soon Heng Tan C."/>
            <person name="Hutchins A.P."/>
            <person name="Weinmeier T."/>
            <person name="Rattei T."/>
            <person name="Chu J.S."/>
            <person name="Gimenez G."/>
            <person name="Irimia M."/>
            <person name="Rigden D.J."/>
            <person name="Fitzpatrick D.A."/>
            <person name="Lorenzo-Morales J."/>
            <person name="Bateman A."/>
            <person name="Chiu C.H."/>
            <person name="Tang P."/>
            <person name="Hegemann P."/>
            <person name="Fromm H."/>
            <person name="Raoult D."/>
            <person name="Greub G."/>
            <person name="Miranda-Saavedra D."/>
            <person name="Chen N."/>
            <person name="Nash P."/>
            <person name="Ginger M.L."/>
            <person name="Horn M."/>
            <person name="Schaap P."/>
            <person name="Caler L."/>
            <person name="Loftus B."/>
        </authorList>
    </citation>
    <scope>NUCLEOTIDE SEQUENCE [LARGE SCALE GENOMIC DNA]</scope>
    <source>
        <strain evidence="3 4">Neff</strain>
    </source>
</reference>